<evidence type="ECO:0000313" key="5">
    <source>
        <dbReference type="Proteomes" id="UP000261540"/>
    </source>
</evidence>
<feature type="region of interest" description="Disordered" evidence="2">
    <location>
        <begin position="597"/>
        <end position="643"/>
    </location>
</feature>
<feature type="domain" description="CCHC-type" evidence="3">
    <location>
        <begin position="916"/>
        <end position="931"/>
    </location>
</feature>
<dbReference type="Gene3D" id="4.10.60.10">
    <property type="entry name" value="Zinc finger, CCHC-type"/>
    <property type="match status" value="1"/>
</dbReference>
<feature type="compositionally biased region" description="Low complexity" evidence="2">
    <location>
        <begin position="617"/>
        <end position="628"/>
    </location>
</feature>
<dbReference type="Pfam" id="PF00536">
    <property type="entry name" value="SAM_1"/>
    <property type="match status" value="1"/>
</dbReference>
<keyword evidence="1" id="KW-0863">Zinc-finger</keyword>
<dbReference type="InterPro" id="IPR001660">
    <property type="entry name" value="SAM"/>
</dbReference>
<dbReference type="InterPro" id="IPR057327">
    <property type="entry name" value="Vts1_dom"/>
</dbReference>
<dbReference type="PROSITE" id="PS50158">
    <property type="entry name" value="ZF_CCHC"/>
    <property type="match status" value="1"/>
</dbReference>
<dbReference type="InterPro" id="IPR042344">
    <property type="entry name" value="ZCCHC14"/>
</dbReference>
<evidence type="ECO:0000259" key="3">
    <source>
        <dbReference type="PROSITE" id="PS50158"/>
    </source>
</evidence>
<evidence type="ECO:0000256" key="1">
    <source>
        <dbReference type="PROSITE-ProRule" id="PRU00047"/>
    </source>
</evidence>
<dbReference type="Proteomes" id="UP000261540">
    <property type="component" value="Unplaced"/>
</dbReference>
<feature type="compositionally biased region" description="Basic and acidic residues" evidence="2">
    <location>
        <begin position="558"/>
        <end position="575"/>
    </location>
</feature>
<dbReference type="STRING" id="1676925.ENSPKIP00000036042"/>
<reference evidence="4" key="2">
    <citation type="submission" date="2025-09" db="UniProtKB">
        <authorList>
            <consortium name="Ensembl"/>
        </authorList>
    </citation>
    <scope>IDENTIFICATION</scope>
</reference>
<dbReference type="SUPFAM" id="SSF47769">
    <property type="entry name" value="SAM/Pointed domain"/>
    <property type="match status" value="1"/>
</dbReference>
<organism evidence="4 5">
    <name type="scientific">Paramormyrops kingsleyae</name>
    <dbReference type="NCBI Taxonomy" id="1676925"/>
    <lineage>
        <taxon>Eukaryota</taxon>
        <taxon>Metazoa</taxon>
        <taxon>Chordata</taxon>
        <taxon>Craniata</taxon>
        <taxon>Vertebrata</taxon>
        <taxon>Euteleostomi</taxon>
        <taxon>Actinopterygii</taxon>
        <taxon>Neopterygii</taxon>
        <taxon>Teleostei</taxon>
        <taxon>Osteoglossocephala</taxon>
        <taxon>Osteoglossomorpha</taxon>
        <taxon>Osteoglossiformes</taxon>
        <taxon>Mormyridae</taxon>
        <taxon>Paramormyrops</taxon>
    </lineage>
</organism>
<keyword evidence="1" id="KW-0479">Metal-binding</keyword>
<accession>A0A3B3SZ36</accession>
<dbReference type="SUPFAM" id="SSF57756">
    <property type="entry name" value="Retrovirus zinc finger-like domains"/>
    <property type="match status" value="1"/>
</dbReference>
<dbReference type="PANTHER" id="PTHR16195">
    <property type="entry name" value="ZINC FINGER CCHC DOMAIN CONTAINING PROTEIN"/>
    <property type="match status" value="1"/>
</dbReference>
<evidence type="ECO:0000313" key="4">
    <source>
        <dbReference type="Ensembl" id="ENSPKIP00000036042.1"/>
    </source>
</evidence>
<dbReference type="Gene3D" id="1.10.150.50">
    <property type="entry name" value="Transcription Factor, Ets-1"/>
    <property type="match status" value="1"/>
</dbReference>
<keyword evidence="5" id="KW-1185">Reference proteome</keyword>
<feature type="region of interest" description="Disordered" evidence="2">
    <location>
        <begin position="507"/>
        <end position="575"/>
    </location>
</feature>
<sequence>MVEKRCLLQREGVYRWFSQLNSSKRAEFLCGLLDLCIPIELRFLGSCLEDLARKDYHSLRDAEIKANNPADLANLTNITDEVVRSKLLISLALLNSDNREAAGVLFRTLTHIDSVINNYGLQLNDGQTGDQFLLLFTMASNHPAFSFHQKQVLRQELTQIQSIVQAACGGHHASGGTSALAALPTANTITTYITNATLNSCPAGFPCSHKALHREERGGHGNDASGLDSQSQAPSLSGQELLIKVHAGKANKANIERIELKSLTQKAEKVGEYTFEISQLFPDDGLEKYLSLSPLDPPHQPDPRCLAKLPPHLLMHEQVRQFFSPAQGPQIPPNTNFGCSLQYRGASSLPRPVCGVASIQPVISSHCSLQPHSATHFPSPGVAPRLPSGGGPTGDCLASVNPASNPTLQAQPNSEQNGILDWLRKLRLHKYYPVFKQLTMEKFLALTEEDLNKYDLTQGAKKKLKTQLELQNASREKSEKRYVVSQFPVTCGGVARVAPSSHIAPNTSSAELRVEVDSSSLPFPRDSGSSSGYSSSPSSPMGPRDEALDSVKASVTAEPRRRTETGSEPGDRERSCVLLNHTVPSGPIRPTAQVLPVQNDASSSSSPYHLPLPPQVLPLLSPGRVLGPPRKPRPPPPPPSVLSPLCSEDRAKPMCPGVAVGMQLESRFPGLSLELAPALLSDGAAPQGALAALRSPPGLMVETSTAPTATSNTLHHVSRPPLQPQLSPSVPPASPHRAGHFSASWSTFPPASSIAVVTAPESTRCAKGHPGPAAPPTSGAVSTETGSGGTGTQPPTCVCSSCGCSGSCGSYCALPAGYAGYFQHPFSGPSVLTLGPLLHLSPLLAGPHPQPHSASAPFSYPLVAPPLYSGSLPHETQAGLVLPPMQGFLGAAAGIYQPQVAVGNGGGEQKKGNVSCYNCGVSGHWAQDCKQPLMESGQQGTFRLKYAPPSDSQDSAD</sequence>
<dbReference type="PANTHER" id="PTHR16195:SF16">
    <property type="entry name" value="ZINC FINGER CCHC DOMAIN-CONTAINING PROTEIN 14"/>
    <property type="match status" value="1"/>
</dbReference>
<feature type="region of interest" description="Disordered" evidence="2">
    <location>
        <begin position="711"/>
        <end position="738"/>
    </location>
</feature>
<dbReference type="InterPro" id="IPR036875">
    <property type="entry name" value="Znf_CCHC_sf"/>
</dbReference>
<dbReference type="InterPro" id="IPR001878">
    <property type="entry name" value="Znf_CCHC"/>
</dbReference>
<dbReference type="Pfam" id="PF26034">
    <property type="entry name" value="PHAT_SMAUG"/>
    <property type="match status" value="1"/>
</dbReference>
<dbReference type="GeneTree" id="ENSGT00520000055637"/>
<dbReference type="Pfam" id="PF25479">
    <property type="entry name" value="Vts1"/>
    <property type="match status" value="1"/>
</dbReference>
<proteinExistence type="predicted"/>
<dbReference type="AlphaFoldDB" id="A0A3B3SZ36"/>
<evidence type="ECO:0000256" key="2">
    <source>
        <dbReference type="SAM" id="MobiDB-lite"/>
    </source>
</evidence>
<feature type="region of interest" description="Disordered" evidence="2">
    <location>
        <begin position="763"/>
        <end position="792"/>
    </location>
</feature>
<reference evidence="4" key="1">
    <citation type="submission" date="2025-08" db="UniProtKB">
        <authorList>
            <consortium name="Ensembl"/>
        </authorList>
    </citation>
    <scope>IDENTIFICATION</scope>
</reference>
<protein>
    <submittedName>
        <fullName evidence="4">Zinc finger CCHC-type containing 14</fullName>
    </submittedName>
</protein>
<dbReference type="GO" id="GO:0003676">
    <property type="term" value="F:nucleic acid binding"/>
    <property type="evidence" value="ECO:0007669"/>
    <property type="project" value="InterPro"/>
</dbReference>
<dbReference type="GO" id="GO:0008270">
    <property type="term" value="F:zinc ion binding"/>
    <property type="evidence" value="ECO:0007669"/>
    <property type="project" value="UniProtKB-KW"/>
</dbReference>
<dbReference type="Ensembl" id="ENSPKIT00000016982.1">
    <property type="protein sequence ID" value="ENSPKIP00000036042.1"/>
    <property type="gene ID" value="ENSPKIG00000014759.1"/>
</dbReference>
<feature type="compositionally biased region" description="Low complexity" evidence="2">
    <location>
        <begin position="527"/>
        <end position="542"/>
    </location>
</feature>
<dbReference type="SMART" id="SM00343">
    <property type="entry name" value="ZnF_C2HC"/>
    <property type="match status" value="1"/>
</dbReference>
<dbReference type="InterPro" id="IPR013761">
    <property type="entry name" value="SAM/pointed_sf"/>
</dbReference>
<keyword evidence="1" id="KW-0862">Zinc</keyword>
<dbReference type="InterPro" id="IPR058599">
    <property type="entry name" value="PHAT_Smg/ZCCHC2-like"/>
</dbReference>
<name>A0A3B3SZ36_9TELE</name>
<dbReference type="Pfam" id="PF00098">
    <property type="entry name" value="zf-CCHC"/>
    <property type="match status" value="1"/>
</dbReference>